<evidence type="ECO:0000313" key="4">
    <source>
        <dbReference type="Proteomes" id="UP001392437"/>
    </source>
</evidence>
<keyword evidence="4" id="KW-1185">Reference proteome</keyword>
<keyword evidence="2" id="KW-0472">Membrane</keyword>
<protein>
    <submittedName>
        <fullName evidence="3">Uncharacterized protein</fullName>
    </submittedName>
</protein>
<keyword evidence="2" id="KW-1133">Transmembrane helix</keyword>
<evidence type="ECO:0000313" key="3">
    <source>
        <dbReference type="EMBL" id="KAK8132178.1"/>
    </source>
</evidence>
<keyword evidence="2" id="KW-0812">Transmembrane</keyword>
<proteinExistence type="predicted"/>
<evidence type="ECO:0000256" key="1">
    <source>
        <dbReference type="SAM" id="MobiDB-lite"/>
    </source>
</evidence>
<dbReference type="Proteomes" id="UP001392437">
    <property type="component" value="Unassembled WGS sequence"/>
</dbReference>
<feature type="region of interest" description="Disordered" evidence="1">
    <location>
        <begin position="354"/>
        <end position="438"/>
    </location>
</feature>
<comment type="caution">
    <text evidence="3">The sequence shown here is derived from an EMBL/GenBank/DDBJ whole genome shotgun (WGS) entry which is preliminary data.</text>
</comment>
<feature type="region of interest" description="Disordered" evidence="1">
    <location>
        <begin position="157"/>
        <end position="185"/>
    </location>
</feature>
<dbReference type="AlphaFoldDB" id="A0AAW0RBH4"/>
<feature type="transmembrane region" description="Helical" evidence="2">
    <location>
        <begin position="491"/>
        <end position="514"/>
    </location>
</feature>
<accession>A0AAW0RBH4</accession>
<organism evidence="3 4">
    <name type="scientific">Apiospora kogelbergensis</name>
    <dbReference type="NCBI Taxonomy" id="1337665"/>
    <lineage>
        <taxon>Eukaryota</taxon>
        <taxon>Fungi</taxon>
        <taxon>Dikarya</taxon>
        <taxon>Ascomycota</taxon>
        <taxon>Pezizomycotina</taxon>
        <taxon>Sordariomycetes</taxon>
        <taxon>Xylariomycetidae</taxon>
        <taxon>Amphisphaeriales</taxon>
        <taxon>Apiosporaceae</taxon>
        <taxon>Apiospora</taxon>
    </lineage>
</organism>
<sequence length="591" mass="66267">MEHVKILERFLGLLRRPSGHVVSATGRVLSFIPPRRMCETDEEYEKWKLSACLPPYTTPMHALMGSDRFRKHFAPQPVQVDAVLPKYEALELATLLESALSYDEAKRSIQMVRCSNWFSSFNPRCRMHERPLSLILEVHSPVEDDVDDDPYKYLKEVKNDQEENSETVAGDTEPPPTQNKIHSKTRKLNNPLLEIPLDTDLDLDTVVSATLGVSGSADEECISVKEDLGQRSSPDWKIEDAKRQLEGAREKPLTRAEPFDYYILKVCEAYREHCEWAIVRVRLLTLGARDSDLYDDDTYWHTLAMKRIKRVLEEHAKYRVDRLEFYRRELREASSEQLRKKMLSKFPDLQDSELSLEELPRVQDTAGVRGSGHTGEPLDEKPTADGSAPEIVITAEGRPGSRKTQPENDTAGEGYDADGLGVEPQPAPQLLTGPADSSIHGRLKSWGHTKVAEVSEVASAHLKELRSTVERLLEPHLRQIQARIESGDPRMYYPLTGVAACIFALISILIMVLVSRIRASSTGVSVGNVVGLEALEWFQTRVASPYSSLYEGLVKTSASQNSKAIGESTGLEANDGNSLRGYLVTRFAPIS</sequence>
<name>A0AAW0RBH4_9PEZI</name>
<evidence type="ECO:0000256" key="2">
    <source>
        <dbReference type="SAM" id="Phobius"/>
    </source>
</evidence>
<reference evidence="3 4" key="1">
    <citation type="submission" date="2023-01" db="EMBL/GenBank/DDBJ databases">
        <title>Analysis of 21 Apiospora genomes using comparative genomics revels a genus with tremendous synthesis potential of carbohydrate active enzymes and secondary metabolites.</title>
        <authorList>
            <person name="Sorensen T."/>
        </authorList>
    </citation>
    <scope>NUCLEOTIDE SEQUENCE [LARGE SCALE GENOMIC DNA]</scope>
    <source>
        <strain evidence="3 4">CBS 117206</strain>
    </source>
</reference>
<dbReference type="EMBL" id="JAQQWP010000001">
    <property type="protein sequence ID" value="KAK8132178.1"/>
    <property type="molecule type" value="Genomic_DNA"/>
</dbReference>
<gene>
    <name evidence="3" type="ORF">PG999_000351</name>
</gene>